<name>A0ACC2FDX8_DALPE</name>
<keyword evidence="2" id="KW-1185">Reference proteome</keyword>
<accession>A0ACC2FDX8</accession>
<comment type="caution">
    <text evidence="1">The sequence shown here is derived from an EMBL/GenBank/DDBJ whole genome shotgun (WGS) entry which is preliminary data.</text>
</comment>
<sequence length="119" mass="12067">MLTAVAAGGGGSTCLCLSLSLCSGVTWKKATDGVRRFCSSPSPGTPAPPVCLEHALKAAQSEGQEPGEHGGHAQPATPQGSTAYRKGLPSVLIPAATRTLCCPLAEEKGEATCESLFLE</sequence>
<protein>
    <submittedName>
        <fullName evidence="1">Uncharacterized protein</fullName>
    </submittedName>
</protein>
<evidence type="ECO:0000313" key="2">
    <source>
        <dbReference type="Proteomes" id="UP001157502"/>
    </source>
</evidence>
<dbReference type="Proteomes" id="UP001157502">
    <property type="component" value="Chromosome 29"/>
</dbReference>
<gene>
    <name evidence="1" type="ORF">DPEC_G00305820</name>
</gene>
<organism evidence="1 2">
    <name type="scientific">Dallia pectoralis</name>
    <name type="common">Alaska blackfish</name>
    <dbReference type="NCBI Taxonomy" id="75939"/>
    <lineage>
        <taxon>Eukaryota</taxon>
        <taxon>Metazoa</taxon>
        <taxon>Chordata</taxon>
        <taxon>Craniata</taxon>
        <taxon>Vertebrata</taxon>
        <taxon>Euteleostomi</taxon>
        <taxon>Actinopterygii</taxon>
        <taxon>Neopterygii</taxon>
        <taxon>Teleostei</taxon>
        <taxon>Protacanthopterygii</taxon>
        <taxon>Esociformes</taxon>
        <taxon>Umbridae</taxon>
        <taxon>Dallia</taxon>
    </lineage>
</organism>
<proteinExistence type="predicted"/>
<reference evidence="1" key="1">
    <citation type="submission" date="2021-05" db="EMBL/GenBank/DDBJ databases">
        <authorList>
            <person name="Pan Q."/>
            <person name="Jouanno E."/>
            <person name="Zahm M."/>
            <person name="Klopp C."/>
            <person name="Cabau C."/>
            <person name="Louis A."/>
            <person name="Berthelot C."/>
            <person name="Parey E."/>
            <person name="Roest Crollius H."/>
            <person name="Montfort J."/>
            <person name="Robinson-Rechavi M."/>
            <person name="Bouchez O."/>
            <person name="Lampietro C."/>
            <person name="Lopez Roques C."/>
            <person name="Donnadieu C."/>
            <person name="Postlethwait J."/>
            <person name="Bobe J."/>
            <person name="Dillon D."/>
            <person name="Chandos A."/>
            <person name="von Hippel F."/>
            <person name="Guiguen Y."/>
        </authorList>
    </citation>
    <scope>NUCLEOTIDE SEQUENCE</scope>
    <source>
        <strain evidence="1">YG-Jan2019</strain>
    </source>
</reference>
<evidence type="ECO:0000313" key="1">
    <source>
        <dbReference type="EMBL" id="KAJ7989561.1"/>
    </source>
</evidence>
<dbReference type="EMBL" id="CM055756">
    <property type="protein sequence ID" value="KAJ7989561.1"/>
    <property type="molecule type" value="Genomic_DNA"/>
</dbReference>